<dbReference type="Proteomes" id="UP000053989">
    <property type="component" value="Unassembled WGS sequence"/>
</dbReference>
<proteinExistence type="predicted"/>
<dbReference type="HOGENOM" id="CLU_2374041_0_0_1"/>
<evidence type="ECO:0000313" key="1">
    <source>
        <dbReference type="EMBL" id="KIM60753.1"/>
    </source>
</evidence>
<sequence>MFVFRSPFVFSASVLFPYARRPPNVVEWYVCFMSVQWCVMLYLWSPCLLQIFASSCYKYSLGCCVNKPILLLSVKYQPLHGYAKGPLLLDELKCW</sequence>
<dbReference type="InParanoid" id="A0A0C2ZGF6"/>
<keyword evidence="2" id="KW-1185">Reference proteome</keyword>
<dbReference type="EMBL" id="KN822058">
    <property type="protein sequence ID" value="KIM60753.1"/>
    <property type="molecule type" value="Genomic_DNA"/>
</dbReference>
<evidence type="ECO:0000313" key="2">
    <source>
        <dbReference type="Proteomes" id="UP000053989"/>
    </source>
</evidence>
<organism evidence="1 2">
    <name type="scientific">Scleroderma citrinum Foug A</name>
    <dbReference type="NCBI Taxonomy" id="1036808"/>
    <lineage>
        <taxon>Eukaryota</taxon>
        <taxon>Fungi</taxon>
        <taxon>Dikarya</taxon>
        <taxon>Basidiomycota</taxon>
        <taxon>Agaricomycotina</taxon>
        <taxon>Agaricomycetes</taxon>
        <taxon>Agaricomycetidae</taxon>
        <taxon>Boletales</taxon>
        <taxon>Sclerodermatineae</taxon>
        <taxon>Sclerodermataceae</taxon>
        <taxon>Scleroderma</taxon>
    </lineage>
</organism>
<reference evidence="1 2" key="1">
    <citation type="submission" date="2014-04" db="EMBL/GenBank/DDBJ databases">
        <authorList>
            <consortium name="DOE Joint Genome Institute"/>
            <person name="Kuo A."/>
            <person name="Kohler A."/>
            <person name="Nagy L.G."/>
            <person name="Floudas D."/>
            <person name="Copeland A."/>
            <person name="Barry K.W."/>
            <person name="Cichocki N."/>
            <person name="Veneault-Fourrey C."/>
            <person name="LaButti K."/>
            <person name="Lindquist E.A."/>
            <person name="Lipzen A."/>
            <person name="Lundell T."/>
            <person name="Morin E."/>
            <person name="Murat C."/>
            <person name="Sun H."/>
            <person name="Tunlid A."/>
            <person name="Henrissat B."/>
            <person name="Grigoriev I.V."/>
            <person name="Hibbett D.S."/>
            <person name="Martin F."/>
            <person name="Nordberg H.P."/>
            <person name="Cantor M.N."/>
            <person name="Hua S.X."/>
        </authorList>
    </citation>
    <scope>NUCLEOTIDE SEQUENCE [LARGE SCALE GENOMIC DNA]</scope>
    <source>
        <strain evidence="1 2">Foug A</strain>
    </source>
</reference>
<gene>
    <name evidence="1" type="ORF">SCLCIDRAFT_927663</name>
</gene>
<reference evidence="2" key="2">
    <citation type="submission" date="2015-01" db="EMBL/GenBank/DDBJ databases">
        <title>Evolutionary Origins and Diversification of the Mycorrhizal Mutualists.</title>
        <authorList>
            <consortium name="DOE Joint Genome Institute"/>
            <consortium name="Mycorrhizal Genomics Consortium"/>
            <person name="Kohler A."/>
            <person name="Kuo A."/>
            <person name="Nagy L.G."/>
            <person name="Floudas D."/>
            <person name="Copeland A."/>
            <person name="Barry K.W."/>
            <person name="Cichocki N."/>
            <person name="Veneault-Fourrey C."/>
            <person name="LaButti K."/>
            <person name="Lindquist E.A."/>
            <person name="Lipzen A."/>
            <person name="Lundell T."/>
            <person name="Morin E."/>
            <person name="Murat C."/>
            <person name="Riley R."/>
            <person name="Ohm R."/>
            <person name="Sun H."/>
            <person name="Tunlid A."/>
            <person name="Henrissat B."/>
            <person name="Grigoriev I.V."/>
            <person name="Hibbett D.S."/>
            <person name="Martin F."/>
        </authorList>
    </citation>
    <scope>NUCLEOTIDE SEQUENCE [LARGE SCALE GENOMIC DNA]</scope>
    <source>
        <strain evidence="2">Foug A</strain>
    </source>
</reference>
<protein>
    <submittedName>
        <fullName evidence="1">Uncharacterized protein</fullName>
    </submittedName>
</protein>
<dbReference type="AlphaFoldDB" id="A0A0C2ZGF6"/>
<name>A0A0C2ZGF6_9AGAM</name>
<accession>A0A0C2ZGF6</accession>